<organism evidence="2 3">
    <name type="scientific">Puccinia graminis f. sp. tritici (strain CRL 75-36-700-3 / race SCCL)</name>
    <name type="common">Black stem rust fungus</name>
    <dbReference type="NCBI Taxonomy" id="418459"/>
    <lineage>
        <taxon>Eukaryota</taxon>
        <taxon>Fungi</taxon>
        <taxon>Dikarya</taxon>
        <taxon>Basidiomycota</taxon>
        <taxon>Pucciniomycotina</taxon>
        <taxon>Pucciniomycetes</taxon>
        <taxon>Pucciniales</taxon>
        <taxon>Pucciniaceae</taxon>
        <taxon>Puccinia</taxon>
    </lineage>
</organism>
<reference evidence="3" key="1">
    <citation type="journal article" date="2011" name="Proc. Natl. Acad. Sci. U.S.A.">
        <title>Obligate biotrophy features unraveled by the genomic analysis of rust fungi.</title>
        <authorList>
            <person name="Duplessis S."/>
            <person name="Cuomo C.A."/>
            <person name="Lin Y.-C."/>
            <person name="Aerts A."/>
            <person name="Tisserant E."/>
            <person name="Veneault-Fourrey C."/>
            <person name="Joly D.L."/>
            <person name="Hacquard S."/>
            <person name="Amselem J."/>
            <person name="Cantarel B.L."/>
            <person name="Chiu R."/>
            <person name="Coutinho P.M."/>
            <person name="Feau N."/>
            <person name="Field M."/>
            <person name="Frey P."/>
            <person name="Gelhaye E."/>
            <person name="Goldberg J."/>
            <person name="Grabherr M.G."/>
            <person name="Kodira C.D."/>
            <person name="Kohler A."/>
            <person name="Kuees U."/>
            <person name="Lindquist E.A."/>
            <person name="Lucas S.M."/>
            <person name="Mago R."/>
            <person name="Mauceli E."/>
            <person name="Morin E."/>
            <person name="Murat C."/>
            <person name="Pangilinan J.L."/>
            <person name="Park R."/>
            <person name="Pearson M."/>
            <person name="Quesneville H."/>
            <person name="Rouhier N."/>
            <person name="Sakthikumar S."/>
            <person name="Salamov A.A."/>
            <person name="Schmutz J."/>
            <person name="Selles B."/>
            <person name="Shapiro H."/>
            <person name="Tanguay P."/>
            <person name="Tuskan G.A."/>
            <person name="Henrissat B."/>
            <person name="Van de Peer Y."/>
            <person name="Rouze P."/>
            <person name="Ellis J.G."/>
            <person name="Dodds P.N."/>
            <person name="Schein J.E."/>
            <person name="Zhong S."/>
            <person name="Hamelin R.C."/>
            <person name="Grigoriev I.V."/>
            <person name="Szabo L.J."/>
            <person name="Martin F."/>
        </authorList>
    </citation>
    <scope>NUCLEOTIDE SEQUENCE [LARGE SCALE GENOMIC DNA]</scope>
    <source>
        <strain evidence="3">CRL 75-36-700-3 / race SCCL</strain>
    </source>
</reference>
<dbReference type="KEGG" id="pgr:PGTG_22049"/>
<dbReference type="InParanoid" id="H6QTH7"/>
<evidence type="ECO:0000256" key="1">
    <source>
        <dbReference type="SAM" id="MobiDB-lite"/>
    </source>
</evidence>
<dbReference type="GeneID" id="13541190"/>
<dbReference type="HOGENOM" id="CLU_2923745_0_0_1"/>
<keyword evidence="3" id="KW-1185">Reference proteome</keyword>
<protein>
    <submittedName>
        <fullName evidence="2">Uncharacterized protein</fullName>
    </submittedName>
</protein>
<feature type="region of interest" description="Disordered" evidence="1">
    <location>
        <begin position="40"/>
        <end position="61"/>
    </location>
</feature>
<sequence length="61" mass="6814">MSDQKTQLPDLSKTTFSIWKQKVLGYCQQLGFKKYLTTATAPAGTSPEGLEKFATDRSRTI</sequence>
<dbReference type="AlphaFoldDB" id="H6QTH7"/>
<name>H6QTH7_PUCGT</name>
<feature type="compositionally biased region" description="Basic and acidic residues" evidence="1">
    <location>
        <begin position="49"/>
        <end position="61"/>
    </location>
</feature>
<dbReference type="VEuPathDB" id="FungiDB:PGTG_22049"/>
<dbReference type="OrthoDB" id="2503017at2759"/>
<accession>H6QTH7</accession>
<evidence type="ECO:0000313" key="3">
    <source>
        <dbReference type="Proteomes" id="UP000008783"/>
    </source>
</evidence>
<dbReference type="EMBL" id="DS178314">
    <property type="protein sequence ID" value="EHS64192.1"/>
    <property type="molecule type" value="Genomic_DNA"/>
</dbReference>
<dbReference type="RefSeq" id="XP_003889180.1">
    <property type="nucleotide sequence ID" value="XM_003889131.1"/>
</dbReference>
<proteinExistence type="predicted"/>
<gene>
    <name evidence="2" type="ORF">PGTG_22049</name>
</gene>
<dbReference type="Proteomes" id="UP000008783">
    <property type="component" value="Unassembled WGS sequence"/>
</dbReference>
<evidence type="ECO:0000313" key="2">
    <source>
        <dbReference type="EMBL" id="EHS64192.1"/>
    </source>
</evidence>